<keyword evidence="8" id="KW-1185">Reference proteome</keyword>
<dbReference type="InterPro" id="IPR050121">
    <property type="entry name" value="Cytochrome_P450_monoxygenase"/>
</dbReference>
<comment type="caution">
    <text evidence="7">The sequence shown here is derived from an EMBL/GenBank/DDBJ whole genome shotgun (WGS) entry which is preliminary data.</text>
</comment>
<dbReference type="PRINTS" id="PR00385">
    <property type="entry name" value="P450"/>
</dbReference>
<dbReference type="Proteomes" id="UP001390339">
    <property type="component" value="Unassembled WGS sequence"/>
</dbReference>
<dbReference type="InterPro" id="IPR001128">
    <property type="entry name" value="Cyt_P450"/>
</dbReference>
<evidence type="ECO:0000256" key="1">
    <source>
        <dbReference type="ARBA" id="ARBA00001971"/>
    </source>
</evidence>
<accession>A0ABR2JBN2</accession>
<keyword evidence="3 6" id="KW-0349">Heme</keyword>
<comment type="similarity">
    <text evidence="2 6">Belongs to the cytochrome P450 family.</text>
</comment>
<dbReference type="SUPFAM" id="SSF48264">
    <property type="entry name" value="Cytochrome P450"/>
    <property type="match status" value="1"/>
</dbReference>
<dbReference type="InterPro" id="IPR002401">
    <property type="entry name" value="Cyt_P450_E_grp-I"/>
</dbReference>
<evidence type="ECO:0000256" key="2">
    <source>
        <dbReference type="ARBA" id="ARBA00010617"/>
    </source>
</evidence>
<keyword evidence="4 6" id="KW-0479">Metal-binding</keyword>
<dbReference type="PANTHER" id="PTHR24305:SF210">
    <property type="entry name" value="CYTOCHROME P450 MONOOXYGENASE ASQL-RELATED"/>
    <property type="match status" value="1"/>
</dbReference>
<protein>
    <submittedName>
        <fullName evidence="7">Cytochrome P450</fullName>
    </submittedName>
</protein>
<dbReference type="Pfam" id="PF00067">
    <property type="entry name" value="p450"/>
    <property type="match status" value="1"/>
</dbReference>
<gene>
    <name evidence="7" type="ORF">PGQ11_005614</name>
</gene>
<evidence type="ECO:0000313" key="8">
    <source>
        <dbReference type="Proteomes" id="UP001390339"/>
    </source>
</evidence>
<dbReference type="PROSITE" id="PS00086">
    <property type="entry name" value="CYTOCHROME_P450"/>
    <property type="match status" value="1"/>
</dbReference>
<organism evidence="7 8">
    <name type="scientific">Apiospora arundinis</name>
    <dbReference type="NCBI Taxonomy" id="335852"/>
    <lineage>
        <taxon>Eukaryota</taxon>
        <taxon>Fungi</taxon>
        <taxon>Dikarya</taxon>
        <taxon>Ascomycota</taxon>
        <taxon>Pezizomycotina</taxon>
        <taxon>Sordariomycetes</taxon>
        <taxon>Xylariomycetidae</taxon>
        <taxon>Amphisphaeriales</taxon>
        <taxon>Apiosporaceae</taxon>
        <taxon>Apiospora</taxon>
    </lineage>
</organism>
<sequence length="518" mass="57497">MELPITSALGTLALLAIAALTVRVIHLRFLHPLRQFPGPWLRSISQIPTALDLLRGNQPMVMKRLHEKYGPVVRLAPNELSFIDADAWEAIFGFQKTGPNFEKSELFIGAVNPLNGSVGISLAPNEIHTRQRKALAAPFTNKALLQQESILQVHVDKFIAAMKKMATEGQAVNLANWYTFVTFDMIGDICFAEPFGCLDSGESTEWAASIVNIFKSAVWDQAIRRLTKTGSLLHKILLKLIVPADAARWRQVHFQNSKEKTMRRLADPDRDHPDLIKHILDNEGSRKGLTETEIILNMVLFISAGSETTANLITGWTYYMLRHPAKLARATAEVREAFAFAGGVVAAPAIRWEGVKSLAYLEATINEALRLFSPAAANQMRVVGPQGATVCGRFVPAGTTAGIAPYAAVHSARNFSHPDDFAPERWLGGDLADPRYAGDRLHASQAFSVGPRGCIGKNLSWMEMRLILANLLWHFDLALDEETPAARAALKKWDDFDIESYATWMKPDLWVRMQEVAR</sequence>
<dbReference type="Gene3D" id="1.10.630.10">
    <property type="entry name" value="Cytochrome P450"/>
    <property type="match status" value="1"/>
</dbReference>
<dbReference type="EMBL" id="JAPCWZ010000003">
    <property type="protein sequence ID" value="KAK8875100.1"/>
    <property type="molecule type" value="Genomic_DNA"/>
</dbReference>
<keyword evidence="6" id="KW-0503">Monooxygenase</keyword>
<evidence type="ECO:0000256" key="5">
    <source>
        <dbReference type="ARBA" id="ARBA00023004"/>
    </source>
</evidence>
<evidence type="ECO:0000256" key="4">
    <source>
        <dbReference type="ARBA" id="ARBA00022723"/>
    </source>
</evidence>
<reference evidence="7 8" key="1">
    <citation type="journal article" date="2024" name="IMA Fungus">
        <title>Apiospora arundinis, a panoply of carbohydrate-active enzymes and secondary metabolites.</title>
        <authorList>
            <person name="Sorensen T."/>
            <person name="Petersen C."/>
            <person name="Muurmann A.T."/>
            <person name="Christiansen J.V."/>
            <person name="Brundto M.L."/>
            <person name="Overgaard C.K."/>
            <person name="Boysen A.T."/>
            <person name="Wollenberg R.D."/>
            <person name="Larsen T.O."/>
            <person name="Sorensen J.L."/>
            <person name="Nielsen K.L."/>
            <person name="Sondergaard T.E."/>
        </authorList>
    </citation>
    <scope>NUCLEOTIDE SEQUENCE [LARGE SCALE GENOMIC DNA]</scope>
    <source>
        <strain evidence="7 8">AAU 773</strain>
    </source>
</reference>
<dbReference type="InterPro" id="IPR036396">
    <property type="entry name" value="Cyt_P450_sf"/>
</dbReference>
<dbReference type="CDD" id="cd11058">
    <property type="entry name" value="CYP60B-like"/>
    <property type="match status" value="1"/>
</dbReference>
<keyword evidence="6" id="KW-0560">Oxidoreductase</keyword>
<keyword evidence="5 6" id="KW-0408">Iron</keyword>
<dbReference type="PANTHER" id="PTHR24305">
    <property type="entry name" value="CYTOCHROME P450"/>
    <property type="match status" value="1"/>
</dbReference>
<evidence type="ECO:0000313" key="7">
    <source>
        <dbReference type="EMBL" id="KAK8875100.1"/>
    </source>
</evidence>
<dbReference type="PRINTS" id="PR00463">
    <property type="entry name" value="EP450I"/>
</dbReference>
<proteinExistence type="inferred from homology"/>
<dbReference type="InterPro" id="IPR017972">
    <property type="entry name" value="Cyt_P450_CS"/>
</dbReference>
<evidence type="ECO:0000256" key="6">
    <source>
        <dbReference type="RuleBase" id="RU000461"/>
    </source>
</evidence>
<name>A0ABR2JBN2_9PEZI</name>
<comment type="cofactor">
    <cofactor evidence="1">
        <name>heme</name>
        <dbReference type="ChEBI" id="CHEBI:30413"/>
    </cofactor>
</comment>
<evidence type="ECO:0000256" key="3">
    <source>
        <dbReference type="ARBA" id="ARBA00022617"/>
    </source>
</evidence>